<dbReference type="SMART" id="SM00245">
    <property type="entry name" value="TSPc"/>
    <property type="match status" value="1"/>
</dbReference>
<reference evidence="6" key="1">
    <citation type="submission" date="2021-01" db="EMBL/GenBank/DDBJ databases">
        <authorList>
            <person name="Corre E."/>
            <person name="Pelletier E."/>
            <person name="Niang G."/>
            <person name="Scheremetjew M."/>
            <person name="Finn R."/>
            <person name="Kale V."/>
            <person name="Holt S."/>
            <person name="Cochrane G."/>
            <person name="Meng A."/>
            <person name="Brown T."/>
            <person name="Cohen L."/>
        </authorList>
    </citation>
    <scope>NUCLEOTIDE SEQUENCE</scope>
    <source>
        <strain evidence="6">PLY182g</strain>
    </source>
</reference>
<evidence type="ECO:0000256" key="4">
    <source>
        <dbReference type="ARBA" id="ARBA00022825"/>
    </source>
</evidence>
<feature type="domain" description="PDZ" evidence="5">
    <location>
        <begin position="146"/>
        <end position="226"/>
    </location>
</feature>
<dbReference type="GO" id="GO:0008236">
    <property type="term" value="F:serine-type peptidase activity"/>
    <property type="evidence" value="ECO:0007669"/>
    <property type="project" value="UniProtKB-KW"/>
</dbReference>
<protein>
    <recommendedName>
        <fullName evidence="5">PDZ domain-containing protein</fullName>
    </recommendedName>
</protein>
<dbReference type="PANTHER" id="PTHR32060">
    <property type="entry name" value="TAIL-SPECIFIC PROTEASE"/>
    <property type="match status" value="1"/>
</dbReference>
<dbReference type="InterPro" id="IPR041489">
    <property type="entry name" value="PDZ_6"/>
</dbReference>
<proteinExistence type="inferred from homology"/>
<dbReference type="SUPFAM" id="SSF50156">
    <property type="entry name" value="PDZ domain-like"/>
    <property type="match status" value="1"/>
</dbReference>
<dbReference type="Pfam" id="PF17820">
    <property type="entry name" value="PDZ_6"/>
    <property type="match status" value="1"/>
</dbReference>
<keyword evidence="2" id="KW-0645">Protease</keyword>
<name>A0A7S0LFN1_9EUKA</name>
<evidence type="ECO:0000256" key="3">
    <source>
        <dbReference type="ARBA" id="ARBA00022801"/>
    </source>
</evidence>
<dbReference type="EMBL" id="HBEY01031193">
    <property type="protein sequence ID" value="CAD8611428.1"/>
    <property type="molecule type" value="Transcribed_RNA"/>
</dbReference>
<dbReference type="Gene3D" id="3.90.226.10">
    <property type="entry name" value="2-enoyl-CoA Hydratase, Chain A, domain 1"/>
    <property type="match status" value="1"/>
</dbReference>
<dbReference type="PANTHER" id="PTHR32060:SF7">
    <property type="entry name" value="CARBOXYL-TERMINAL-PROCESSING PEPTIDASE 2, CHLOROPLASTIC"/>
    <property type="match status" value="1"/>
</dbReference>
<sequence length="436" mass="46294">MQPRLQAKPSGVPGSHSSYRSAVHAQAFVAHAARSLTHAFAASVLLFSSLQSPTQLAPPAALAAQGLSVEQKLVAEAWKLTDKEYVDRSFSGQDWFKRRQGMVKKSYPSTADAYAEIRTMLSSLGDKYTRFLTPPMYDALFSQATGDVAGIGVELMTQEATVPGGKTAVLINSVVPEGPADRSGVLTGDVVVDVDSNEVGGLSAEEVAARVRGPAGSKLRLVLEREGSDEPSIKLIERAAVKLDAVTSQLSTISGQKTGIVRIKAFSTATAADVRSALEKLLTQKPQLLVLDLRGNTGGYFPGGIDVARLLLPKDAIITYVTDRSLAEVSYNNLEDGLDTITPLYVLVDARTASASEILASALQDNNRAKLVGKTTYGKAVIQNVARLSDGSAVVVTTARYETPKRTKINKLGIQVNIEKDCPVKVGAAECLPGVI</sequence>
<evidence type="ECO:0000313" key="6">
    <source>
        <dbReference type="EMBL" id="CAD8611428.1"/>
    </source>
</evidence>
<comment type="similarity">
    <text evidence="1">Belongs to the peptidase S41A family.</text>
</comment>
<dbReference type="InterPro" id="IPR005151">
    <property type="entry name" value="Tail-specific_protease"/>
</dbReference>
<gene>
    <name evidence="6" type="ORF">CPEL01642_LOCUS14806</name>
</gene>
<dbReference type="Pfam" id="PF03572">
    <property type="entry name" value="Peptidase_S41"/>
    <property type="match status" value="1"/>
</dbReference>
<dbReference type="SMART" id="SM00228">
    <property type="entry name" value="PDZ"/>
    <property type="match status" value="1"/>
</dbReference>
<dbReference type="AlphaFoldDB" id="A0A7S0LFN1"/>
<dbReference type="InterPro" id="IPR029045">
    <property type="entry name" value="ClpP/crotonase-like_dom_sf"/>
</dbReference>
<dbReference type="CDD" id="cd07560">
    <property type="entry name" value="Peptidase_S41_CPP"/>
    <property type="match status" value="1"/>
</dbReference>
<dbReference type="CDD" id="cd06782">
    <property type="entry name" value="cpPDZ_CPP-like"/>
    <property type="match status" value="1"/>
</dbReference>
<evidence type="ECO:0000259" key="5">
    <source>
        <dbReference type="PROSITE" id="PS50106"/>
    </source>
</evidence>
<dbReference type="InterPro" id="IPR001478">
    <property type="entry name" value="PDZ"/>
</dbReference>
<evidence type="ECO:0000256" key="2">
    <source>
        <dbReference type="ARBA" id="ARBA00022670"/>
    </source>
</evidence>
<dbReference type="PROSITE" id="PS50106">
    <property type="entry name" value="PDZ"/>
    <property type="match status" value="1"/>
</dbReference>
<evidence type="ECO:0000256" key="1">
    <source>
        <dbReference type="ARBA" id="ARBA00009179"/>
    </source>
</evidence>
<dbReference type="SUPFAM" id="SSF52096">
    <property type="entry name" value="ClpP/crotonase"/>
    <property type="match status" value="1"/>
</dbReference>
<dbReference type="GO" id="GO:0004175">
    <property type="term" value="F:endopeptidase activity"/>
    <property type="evidence" value="ECO:0007669"/>
    <property type="project" value="TreeGrafter"/>
</dbReference>
<dbReference type="Gene3D" id="2.30.42.10">
    <property type="match status" value="1"/>
</dbReference>
<keyword evidence="4" id="KW-0720">Serine protease</keyword>
<dbReference type="InterPro" id="IPR004447">
    <property type="entry name" value="Peptidase_S41A"/>
</dbReference>
<dbReference type="NCBIfam" id="TIGR00225">
    <property type="entry name" value="prc"/>
    <property type="match status" value="1"/>
</dbReference>
<organism evidence="6">
    <name type="scientific">Coccolithus braarudii</name>
    <dbReference type="NCBI Taxonomy" id="221442"/>
    <lineage>
        <taxon>Eukaryota</taxon>
        <taxon>Haptista</taxon>
        <taxon>Haptophyta</taxon>
        <taxon>Prymnesiophyceae</taxon>
        <taxon>Coccolithales</taxon>
        <taxon>Coccolithaceae</taxon>
        <taxon>Coccolithus</taxon>
    </lineage>
</organism>
<dbReference type="Gene3D" id="3.30.750.44">
    <property type="match status" value="1"/>
</dbReference>
<accession>A0A7S0LFN1</accession>
<keyword evidence="3" id="KW-0378">Hydrolase</keyword>
<dbReference type="InterPro" id="IPR036034">
    <property type="entry name" value="PDZ_sf"/>
</dbReference>
<dbReference type="GO" id="GO:0006508">
    <property type="term" value="P:proteolysis"/>
    <property type="evidence" value="ECO:0007669"/>
    <property type="project" value="UniProtKB-KW"/>
</dbReference>